<dbReference type="AlphaFoldDB" id="A0A1G2LCR7"/>
<protein>
    <submittedName>
        <fullName evidence="1">Uncharacterized protein</fullName>
    </submittedName>
</protein>
<gene>
    <name evidence="1" type="ORF">A3A44_03460</name>
</gene>
<evidence type="ECO:0000313" key="2">
    <source>
        <dbReference type="Proteomes" id="UP000178977"/>
    </source>
</evidence>
<comment type="caution">
    <text evidence="1">The sequence shown here is derived from an EMBL/GenBank/DDBJ whole genome shotgun (WGS) entry which is preliminary data.</text>
</comment>
<reference evidence="1 2" key="1">
    <citation type="journal article" date="2016" name="Nat. Commun.">
        <title>Thousands of microbial genomes shed light on interconnected biogeochemical processes in an aquifer system.</title>
        <authorList>
            <person name="Anantharaman K."/>
            <person name="Brown C.T."/>
            <person name="Hug L.A."/>
            <person name="Sharon I."/>
            <person name="Castelle C.J."/>
            <person name="Probst A.J."/>
            <person name="Thomas B.C."/>
            <person name="Singh A."/>
            <person name="Wilkins M.J."/>
            <person name="Karaoz U."/>
            <person name="Brodie E.L."/>
            <person name="Williams K.H."/>
            <person name="Hubbard S.S."/>
            <person name="Banfield J.F."/>
        </authorList>
    </citation>
    <scope>NUCLEOTIDE SEQUENCE [LARGE SCALE GENOMIC DNA]</scope>
</reference>
<sequence length="123" mass="13463">MRYPLLKPAVMPSNRGGSLQILDDMVKRRKNITPTSISMERCTIRFEGVKGLTGLVEADRSLRDLESLIKAAILITYVEAESAGSSLDHLSFTLEAVVLDPPTSFKDDLRSFIASHPSLGTVS</sequence>
<name>A0A1G2LCR7_9BACT</name>
<organism evidence="1 2">
    <name type="scientific">Candidatus Sungbacteria bacterium RIFCSPLOWO2_01_FULL_60_25</name>
    <dbReference type="NCBI Taxonomy" id="1802281"/>
    <lineage>
        <taxon>Bacteria</taxon>
        <taxon>Candidatus Sungiibacteriota</taxon>
    </lineage>
</organism>
<dbReference type="EMBL" id="MHQT01000027">
    <property type="protein sequence ID" value="OHA09334.1"/>
    <property type="molecule type" value="Genomic_DNA"/>
</dbReference>
<dbReference type="Proteomes" id="UP000178977">
    <property type="component" value="Unassembled WGS sequence"/>
</dbReference>
<evidence type="ECO:0000313" key="1">
    <source>
        <dbReference type="EMBL" id="OHA09334.1"/>
    </source>
</evidence>
<proteinExistence type="predicted"/>
<accession>A0A1G2LCR7</accession>